<evidence type="ECO:0000313" key="1">
    <source>
        <dbReference type="EMBL" id="KDR79835.1"/>
    </source>
</evidence>
<dbReference type="Proteomes" id="UP000027222">
    <property type="component" value="Unassembled WGS sequence"/>
</dbReference>
<reference evidence="2" key="1">
    <citation type="journal article" date="2014" name="Proc. Natl. Acad. Sci. U.S.A.">
        <title>Extensive sampling of basidiomycete genomes demonstrates inadequacy of the white-rot/brown-rot paradigm for wood decay fungi.</title>
        <authorList>
            <person name="Riley R."/>
            <person name="Salamov A.A."/>
            <person name="Brown D.W."/>
            <person name="Nagy L.G."/>
            <person name="Floudas D."/>
            <person name="Held B.W."/>
            <person name="Levasseur A."/>
            <person name="Lombard V."/>
            <person name="Morin E."/>
            <person name="Otillar R."/>
            <person name="Lindquist E.A."/>
            <person name="Sun H."/>
            <person name="LaButti K.M."/>
            <person name="Schmutz J."/>
            <person name="Jabbour D."/>
            <person name="Luo H."/>
            <person name="Baker S.E."/>
            <person name="Pisabarro A.G."/>
            <person name="Walton J.D."/>
            <person name="Blanchette R.A."/>
            <person name="Henrissat B."/>
            <person name="Martin F."/>
            <person name="Cullen D."/>
            <person name="Hibbett D.S."/>
            <person name="Grigoriev I.V."/>
        </authorList>
    </citation>
    <scope>NUCLEOTIDE SEQUENCE [LARGE SCALE GENOMIC DNA]</scope>
    <source>
        <strain evidence="2">CBS 339.88</strain>
    </source>
</reference>
<organism evidence="1 2">
    <name type="scientific">Galerina marginata (strain CBS 339.88)</name>
    <dbReference type="NCBI Taxonomy" id="685588"/>
    <lineage>
        <taxon>Eukaryota</taxon>
        <taxon>Fungi</taxon>
        <taxon>Dikarya</taxon>
        <taxon>Basidiomycota</taxon>
        <taxon>Agaricomycotina</taxon>
        <taxon>Agaricomycetes</taxon>
        <taxon>Agaricomycetidae</taxon>
        <taxon>Agaricales</taxon>
        <taxon>Agaricineae</taxon>
        <taxon>Strophariaceae</taxon>
        <taxon>Galerina</taxon>
    </lineage>
</organism>
<keyword evidence="2" id="KW-1185">Reference proteome</keyword>
<gene>
    <name evidence="1" type="ORF">GALMADRAFT_153583</name>
</gene>
<dbReference type="OrthoDB" id="3048034at2759"/>
<protein>
    <recommendedName>
        <fullName evidence="3">F-box domain-containing protein</fullName>
    </recommendedName>
</protein>
<proteinExistence type="predicted"/>
<name>A0A067T9E7_GALM3</name>
<sequence length="326" mass="37561">MTDTSGTTHYKFLLTIRRHPAELAPLVRIYHTPTGPHEQRGHLWGLIRRCLPLMVNLKELAFRKIIGNPVHIFPSVGKGQKMPFQLDKFIWMVQSDTYRNQMQTFLETQNELAHVQWATSQSVILSCSAQTSPKLKSLEGSTSTIRVLLPSRSITELYWFNEWPAYRGAAGGAPPHLFRHDALEVLEMKEFSALRGLSLKDKWIWDSVIMHPGFKASSLLEVLEIPSLFHDYPTEQNILNWTALRAVLPKFPHLKKLVITMSTPFTQFVNKKDDPTSEIGQIFGQCLHLKYVDVLWNYGSVYRRWVDGEPLPALLSIKRDRILKFE</sequence>
<evidence type="ECO:0000313" key="2">
    <source>
        <dbReference type="Proteomes" id="UP000027222"/>
    </source>
</evidence>
<dbReference type="EMBL" id="KL142372">
    <property type="protein sequence ID" value="KDR79835.1"/>
    <property type="molecule type" value="Genomic_DNA"/>
</dbReference>
<dbReference type="HOGENOM" id="CLU_063264_0_0_1"/>
<evidence type="ECO:0008006" key="3">
    <source>
        <dbReference type="Google" id="ProtNLM"/>
    </source>
</evidence>
<dbReference type="AlphaFoldDB" id="A0A067T9E7"/>
<accession>A0A067T9E7</accession>